<dbReference type="AlphaFoldDB" id="A0AAV4TV36"/>
<keyword evidence="3" id="KW-1185">Reference proteome</keyword>
<evidence type="ECO:0000313" key="3">
    <source>
        <dbReference type="Proteomes" id="UP001054945"/>
    </source>
</evidence>
<gene>
    <name evidence="2" type="ORF">CEXT_307241</name>
</gene>
<reference evidence="2 3" key="1">
    <citation type="submission" date="2021-06" db="EMBL/GenBank/DDBJ databases">
        <title>Caerostris extrusa draft genome.</title>
        <authorList>
            <person name="Kono N."/>
            <person name="Arakawa K."/>
        </authorList>
    </citation>
    <scope>NUCLEOTIDE SEQUENCE [LARGE SCALE GENOMIC DNA]</scope>
</reference>
<dbReference type="Proteomes" id="UP001054945">
    <property type="component" value="Unassembled WGS sequence"/>
</dbReference>
<accession>A0AAV4TV36</accession>
<evidence type="ECO:0000313" key="2">
    <source>
        <dbReference type="EMBL" id="GIY48063.1"/>
    </source>
</evidence>
<name>A0AAV4TV36_CAEEX</name>
<sequence length="108" mass="11677">MSPNTATPSQTPVTESLTSGRTRVCTSPATVVDPVNYGITPGEALPRRRPSTSLSPHHISFYMSASYGRDNGLTTGARLANSCQRQICSHRSIWMRTIKVKKCPGTGK</sequence>
<proteinExistence type="predicted"/>
<dbReference type="EMBL" id="BPLR01011670">
    <property type="protein sequence ID" value="GIY48063.1"/>
    <property type="molecule type" value="Genomic_DNA"/>
</dbReference>
<protein>
    <submittedName>
        <fullName evidence="2">Uncharacterized protein</fullName>
    </submittedName>
</protein>
<organism evidence="2 3">
    <name type="scientific">Caerostris extrusa</name>
    <name type="common">Bark spider</name>
    <name type="synonym">Caerostris bankana</name>
    <dbReference type="NCBI Taxonomy" id="172846"/>
    <lineage>
        <taxon>Eukaryota</taxon>
        <taxon>Metazoa</taxon>
        <taxon>Ecdysozoa</taxon>
        <taxon>Arthropoda</taxon>
        <taxon>Chelicerata</taxon>
        <taxon>Arachnida</taxon>
        <taxon>Araneae</taxon>
        <taxon>Araneomorphae</taxon>
        <taxon>Entelegynae</taxon>
        <taxon>Araneoidea</taxon>
        <taxon>Araneidae</taxon>
        <taxon>Caerostris</taxon>
    </lineage>
</organism>
<comment type="caution">
    <text evidence="2">The sequence shown here is derived from an EMBL/GenBank/DDBJ whole genome shotgun (WGS) entry which is preliminary data.</text>
</comment>
<evidence type="ECO:0000256" key="1">
    <source>
        <dbReference type="SAM" id="MobiDB-lite"/>
    </source>
</evidence>
<feature type="region of interest" description="Disordered" evidence="1">
    <location>
        <begin position="1"/>
        <end position="22"/>
    </location>
</feature>